<proteinExistence type="predicted"/>
<organism evidence="1 2">
    <name type="scientific">Actinomadura vinacea</name>
    <dbReference type="NCBI Taxonomy" id="115336"/>
    <lineage>
        <taxon>Bacteria</taxon>
        <taxon>Bacillati</taxon>
        <taxon>Actinomycetota</taxon>
        <taxon>Actinomycetes</taxon>
        <taxon>Streptosporangiales</taxon>
        <taxon>Thermomonosporaceae</taxon>
        <taxon>Actinomadura</taxon>
    </lineage>
</organism>
<dbReference type="Proteomes" id="UP001501231">
    <property type="component" value="Unassembled WGS sequence"/>
</dbReference>
<evidence type="ECO:0000313" key="2">
    <source>
        <dbReference type="Proteomes" id="UP001501231"/>
    </source>
</evidence>
<dbReference type="EMBL" id="BAAARW010000039">
    <property type="protein sequence ID" value="GAA2453830.1"/>
    <property type="molecule type" value="Genomic_DNA"/>
</dbReference>
<gene>
    <name evidence="1" type="ORF">GCM10010191_85730</name>
</gene>
<protein>
    <submittedName>
        <fullName evidence="1">DUF5947 family protein</fullName>
    </submittedName>
</protein>
<accession>A0ABN3KA10</accession>
<sequence>MSTGALERAIRRASAGDAAVPERCGLCDAPIGGAHAHLLDERDDDLLCACRACALLFEREAAGRGHYRLVPDRRIRLAGVRTADLGVPVGLAFFTVRPDGTVVARYPSPMGATEWSVDPAVWTAATAGCAELGSMRPAVEALLVSTVRNGRVRNADEQWLVPIDDCYRLVAVIKRSWTGLSGGRRVWDGVQAFFTGLAEHSDVTDETDRSEE</sequence>
<reference evidence="1 2" key="1">
    <citation type="journal article" date="2019" name="Int. J. Syst. Evol. Microbiol.">
        <title>The Global Catalogue of Microorganisms (GCM) 10K type strain sequencing project: providing services to taxonomists for standard genome sequencing and annotation.</title>
        <authorList>
            <consortium name="The Broad Institute Genomics Platform"/>
            <consortium name="The Broad Institute Genome Sequencing Center for Infectious Disease"/>
            <person name="Wu L."/>
            <person name="Ma J."/>
        </authorList>
    </citation>
    <scope>NUCLEOTIDE SEQUENCE [LARGE SCALE GENOMIC DNA]</scope>
    <source>
        <strain evidence="1 2">JCM 3325</strain>
    </source>
</reference>
<dbReference type="InterPro" id="IPR045991">
    <property type="entry name" value="DUF5947"/>
</dbReference>
<evidence type="ECO:0000313" key="1">
    <source>
        <dbReference type="EMBL" id="GAA2453830.1"/>
    </source>
</evidence>
<dbReference type="RefSeq" id="WP_344597238.1">
    <property type="nucleotide sequence ID" value="NZ_BAAARW010000039.1"/>
</dbReference>
<dbReference type="Pfam" id="PF19372">
    <property type="entry name" value="DUF5947"/>
    <property type="match status" value="1"/>
</dbReference>
<comment type="caution">
    <text evidence="1">The sequence shown here is derived from an EMBL/GenBank/DDBJ whole genome shotgun (WGS) entry which is preliminary data.</text>
</comment>
<keyword evidence="2" id="KW-1185">Reference proteome</keyword>
<name>A0ABN3KA10_9ACTN</name>